<comment type="caution">
    <text evidence="1">The sequence shown here is derived from an EMBL/GenBank/DDBJ whole genome shotgun (WGS) entry which is preliminary data.</text>
</comment>
<dbReference type="Proteomes" id="UP000031802">
    <property type="component" value="Unassembled WGS sequence"/>
</dbReference>
<protein>
    <submittedName>
        <fullName evidence="1">Uncharacterized protein</fullName>
    </submittedName>
</protein>
<keyword evidence="2" id="KW-1185">Reference proteome</keyword>
<dbReference type="AlphaFoldDB" id="A0A0B8T9C1"/>
<accession>A0A0B8T9C1</accession>
<reference evidence="1 2" key="2">
    <citation type="journal article" date="2015" name="PLoS ONE">
        <title>Whole-Genome Optical Mapping and Finished Genome Sequence of Sphingobacterium deserti sp. nov., a New Species Isolated from the Western Desert of China.</title>
        <authorList>
            <person name="Teng C."/>
            <person name="Zhou Z."/>
            <person name="Molnar I."/>
            <person name="Li X."/>
            <person name="Tang R."/>
            <person name="Chen M."/>
            <person name="Wang L."/>
            <person name="Su S."/>
            <person name="Zhang W."/>
            <person name="Lin M."/>
        </authorList>
    </citation>
    <scope>NUCLEOTIDE SEQUENCE [LARGE SCALE GENOMIC DNA]</scope>
    <source>
        <strain evidence="2">ACCC05744</strain>
    </source>
</reference>
<name>A0A0B8T9C1_9SPHI</name>
<dbReference type="RefSeq" id="WP_037497481.1">
    <property type="nucleotide sequence ID" value="NZ_JJMU01000024.1"/>
</dbReference>
<dbReference type="PATRIC" id="fig|1229276.3.peg.1697"/>
<dbReference type="OrthoDB" id="705256at2"/>
<organism evidence="1 2">
    <name type="scientific">Sphingobacterium deserti</name>
    <dbReference type="NCBI Taxonomy" id="1229276"/>
    <lineage>
        <taxon>Bacteria</taxon>
        <taxon>Pseudomonadati</taxon>
        <taxon>Bacteroidota</taxon>
        <taxon>Sphingobacteriia</taxon>
        <taxon>Sphingobacteriales</taxon>
        <taxon>Sphingobacteriaceae</taxon>
        <taxon>Sphingobacterium</taxon>
    </lineage>
</organism>
<sequence>MLGTSFNGKTQEALGIHFKRGTLYNQLLRFPKPKERYSYDWKNEHGKEVDEVSPTIYEAIQYTVSCYLEAKDLPDFMAKRAAFLAILSDPKGFILTSHTLGLSYKLRYIDSPSFSTLTPVWSGGKLYAEFTLTLENNYAPTINVFELADEESLIVTESGDQIYVEAYSQNF</sequence>
<evidence type="ECO:0000313" key="2">
    <source>
        <dbReference type="Proteomes" id="UP000031802"/>
    </source>
</evidence>
<proteinExistence type="predicted"/>
<dbReference type="STRING" id="1229276.DI53_1644"/>
<gene>
    <name evidence="1" type="ORF">DI53_1644</name>
</gene>
<dbReference type="EMBL" id="JJMU01000024">
    <property type="protein sequence ID" value="KGE14615.1"/>
    <property type="molecule type" value="Genomic_DNA"/>
</dbReference>
<evidence type="ECO:0000313" key="1">
    <source>
        <dbReference type="EMBL" id="KGE14615.1"/>
    </source>
</evidence>
<reference evidence="2" key="1">
    <citation type="submission" date="2014-04" db="EMBL/GenBank/DDBJ databases">
        <title>Whole-Genome optical mapping and complete genome sequence of Sphingobacterium deserti sp. nov., a new spaces isolated from desert in the west of China.</title>
        <authorList>
            <person name="Teng C."/>
            <person name="Zhou Z."/>
            <person name="Li X."/>
            <person name="Chen M."/>
            <person name="Lin M."/>
            <person name="Wang L."/>
            <person name="Su S."/>
            <person name="Zhang C."/>
            <person name="Zhang W."/>
        </authorList>
    </citation>
    <scope>NUCLEOTIDE SEQUENCE [LARGE SCALE GENOMIC DNA]</scope>
    <source>
        <strain evidence="2">ACCC05744</strain>
    </source>
</reference>